<keyword evidence="5" id="KW-0679">Respiratory chain</keyword>
<comment type="similarity">
    <text evidence="5">Belongs to the heme-copper respiratory oxidase family.</text>
</comment>
<comment type="similarity">
    <text evidence="1">To endonucleases of group I introns of fungi and phage.</text>
</comment>
<keyword evidence="5" id="KW-0999">Mitochondrion inner membrane</keyword>
<sequence>MNSGGGGRFLIYIGLILRIRYAMLSIGVLGFIVWSHHMYTVGLDVDTRAYFTAATMIIAVPTGIKIFSWLATLYGGSIRFTTPMLFALGFLALFTIGGLTGVMLANASMDVALHDTYYVVAHFHYVLSMGAVFALFAAFYYWIGKITGKTYNELLGQIHFWTLFIGVNKKQTTNGLNFNQKRNYNSSRTIEDFRFISKKYYNIEESKYTIYRELKEKAGVYMLINRITGDTYVGSSVDLRNRMKRYIHETKSTKTTTIIIHRALRKSGLCNLGLIILTFCKSDVKTCLKLEQIALNLFKPVYNILTIAGSSQGFKHSAETIAKLKELSGENHPKSGTFHSEDSKKAISKSVKTYLDTFGHHNKGKTGELAPQYGIGGSSAAQRPMIQGAATRPLGSLVYIYNADTIELVKSFPSINAAQKFLRVRFDTVKSNLDTKIPIKGKYITEKWILTSKPLD</sequence>
<dbReference type="PANTHER" id="PTHR10422">
    <property type="entry name" value="CYTOCHROME C OXIDASE SUBUNIT 1"/>
    <property type="match status" value="1"/>
</dbReference>
<dbReference type="GO" id="GO:0046872">
    <property type="term" value="F:metal ion binding"/>
    <property type="evidence" value="ECO:0007669"/>
    <property type="project" value="UniProtKB-KW"/>
</dbReference>
<gene>
    <name evidence="9" type="ORF">INT47_004848</name>
</gene>
<dbReference type="GO" id="GO:0005743">
    <property type="term" value="C:mitochondrial inner membrane"/>
    <property type="evidence" value="ECO:0007669"/>
    <property type="project" value="UniProtKB-SubCell"/>
</dbReference>
<keyword evidence="3" id="KW-0255">Endonuclease</keyword>
<dbReference type="OrthoDB" id="5381460at2759"/>
<dbReference type="GO" id="GO:0003677">
    <property type="term" value="F:DNA binding"/>
    <property type="evidence" value="ECO:0007669"/>
    <property type="project" value="InterPro"/>
</dbReference>
<keyword evidence="5 6" id="KW-0472">Membrane</keyword>
<dbReference type="InterPro" id="IPR035901">
    <property type="entry name" value="GIY-YIG_endonuc_sf"/>
</dbReference>
<dbReference type="Pfam" id="PF00115">
    <property type="entry name" value="COX1"/>
    <property type="match status" value="1"/>
</dbReference>
<comment type="catalytic activity">
    <reaction evidence="5">
        <text>4 Fe(II)-[cytochrome c] + O2 + 8 H(+)(in) = 4 Fe(III)-[cytochrome c] + 2 H2O + 4 H(+)(out)</text>
        <dbReference type="Rhea" id="RHEA:11436"/>
        <dbReference type="Rhea" id="RHEA-COMP:10350"/>
        <dbReference type="Rhea" id="RHEA-COMP:14399"/>
        <dbReference type="ChEBI" id="CHEBI:15377"/>
        <dbReference type="ChEBI" id="CHEBI:15378"/>
        <dbReference type="ChEBI" id="CHEBI:15379"/>
        <dbReference type="ChEBI" id="CHEBI:29033"/>
        <dbReference type="ChEBI" id="CHEBI:29034"/>
        <dbReference type="EC" id="7.1.1.9"/>
    </reaction>
</comment>
<keyword evidence="2" id="KW-0540">Nuclease</keyword>
<dbReference type="PRINTS" id="PR01165">
    <property type="entry name" value="CYCOXIDASEI"/>
</dbReference>
<dbReference type="SUPFAM" id="SSF64496">
    <property type="entry name" value="DNA-binding domain of intron-encoded endonucleases"/>
    <property type="match status" value="1"/>
</dbReference>
<dbReference type="PROSITE" id="PS50164">
    <property type="entry name" value="GIY_YIG"/>
    <property type="match status" value="1"/>
</dbReference>
<feature type="transmembrane region" description="Helical" evidence="6">
    <location>
        <begin position="49"/>
        <end position="73"/>
    </location>
</feature>
<dbReference type="EC" id="7.1.1.9" evidence="5"/>
<dbReference type="Gene3D" id="1.20.210.10">
    <property type="entry name" value="Cytochrome c oxidase-like, subunit I domain"/>
    <property type="match status" value="1"/>
</dbReference>
<organism evidence="9 10">
    <name type="scientific">Mucor saturninus</name>
    <dbReference type="NCBI Taxonomy" id="64648"/>
    <lineage>
        <taxon>Eukaryota</taxon>
        <taxon>Fungi</taxon>
        <taxon>Fungi incertae sedis</taxon>
        <taxon>Mucoromycota</taxon>
        <taxon>Mucoromycotina</taxon>
        <taxon>Mucoromycetes</taxon>
        <taxon>Mucorales</taxon>
        <taxon>Mucorineae</taxon>
        <taxon>Mucoraceae</taxon>
        <taxon>Mucor</taxon>
    </lineage>
</organism>
<keyword evidence="4" id="KW-0378">Hydrolase</keyword>
<dbReference type="GO" id="GO:0004519">
    <property type="term" value="F:endonuclease activity"/>
    <property type="evidence" value="ECO:0007669"/>
    <property type="project" value="UniProtKB-KW"/>
</dbReference>
<reference evidence="9" key="1">
    <citation type="submission" date="2020-12" db="EMBL/GenBank/DDBJ databases">
        <title>Metabolic potential, ecology and presence of endohyphal bacteria is reflected in genomic diversity of Mucoromycotina.</title>
        <authorList>
            <person name="Muszewska A."/>
            <person name="Okrasinska A."/>
            <person name="Steczkiewicz K."/>
            <person name="Drgas O."/>
            <person name="Orlowska M."/>
            <person name="Perlinska-Lenart U."/>
            <person name="Aleksandrzak-Piekarczyk T."/>
            <person name="Szatraj K."/>
            <person name="Zielenkiewicz U."/>
            <person name="Pilsyk S."/>
            <person name="Malc E."/>
            <person name="Mieczkowski P."/>
            <person name="Kruszewska J.S."/>
            <person name="Biernat P."/>
            <person name="Pawlowska J."/>
        </authorList>
    </citation>
    <scope>NUCLEOTIDE SEQUENCE</scope>
    <source>
        <strain evidence="9">WA0000017839</strain>
    </source>
</reference>
<dbReference type="InterPro" id="IPR023616">
    <property type="entry name" value="Cyt_c_oxase-like_su1_dom"/>
</dbReference>
<dbReference type="SMART" id="SM00497">
    <property type="entry name" value="IENR1"/>
    <property type="match status" value="1"/>
</dbReference>
<dbReference type="UniPathway" id="UPA00705"/>
<keyword evidence="5" id="KW-0249">Electron transport</keyword>
<proteinExistence type="inferred from homology"/>
<dbReference type="GO" id="GO:0016787">
    <property type="term" value="F:hydrolase activity"/>
    <property type="evidence" value="ECO:0007669"/>
    <property type="project" value="UniProtKB-KW"/>
</dbReference>
<dbReference type="AlphaFoldDB" id="A0A8H7UZ41"/>
<dbReference type="InterPro" id="IPR000305">
    <property type="entry name" value="GIY-YIG_endonuc"/>
</dbReference>
<keyword evidence="6" id="KW-1133">Transmembrane helix</keyword>
<dbReference type="EMBL" id="JAEPRD010000163">
    <property type="protein sequence ID" value="KAG2195744.1"/>
    <property type="molecule type" value="Genomic_DNA"/>
</dbReference>
<dbReference type="GO" id="GO:0020037">
    <property type="term" value="F:heme binding"/>
    <property type="evidence" value="ECO:0007669"/>
    <property type="project" value="InterPro"/>
</dbReference>
<comment type="function">
    <text evidence="5">Component of the cytochrome c oxidase, the last enzyme in the mitochondrial electron transport chain which drives oxidative phosphorylation. The respiratory chain contains 3 multisubunit complexes succinate dehydrogenase (complex II, CII), ubiquinol-cytochrome c oxidoreductase (cytochrome b-c1 complex, complex III, CIII) and cytochrome c oxidase (complex IV, CIV), that cooperate to transfer electrons derived from NADH and succinate to molecular oxygen, creating an electrochemical gradient over the inner membrane that drives transmembrane transport and the ATP synthase. Cytochrome c oxidase is the component of the respiratory chain that catalyzes the reduction of oxygen to water. Electrons originating from reduced cytochrome c in the intermembrane space (IMS) are transferred via the dinuclear copper A center (CU(A)) of subunit 2 and heme A of subunit 1 to the active site in subunit 1, a binuclear center (BNC) formed by heme A3 and copper B (CU(B)). The BNC reduces molecular oxygen to 2 water molecules using 4 electrons from cytochrome c in the IMS and 4 protons from the mitochondrial matrix.</text>
</comment>
<evidence type="ECO:0000256" key="3">
    <source>
        <dbReference type="ARBA" id="ARBA00022759"/>
    </source>
</evidence>
<feature type="transmembrane region" description="Helical" evidence="6">
    <location>
        <begin position="85"/>
        <end position="105"/>
    </location>
</feature>
<dbReference type="SUPFAM" id="SSF82771">
    <property type="entry name" value="GIY-YIG endonuclease"/>
    <property type="match status" value="1"/>
</dbReference>
<comment type="subcellular location">
    <subcellularLocation>
        <location evidence="5">Mitochondrion inner membrane</location>
        <topology evidence="5">Multi-pass membrane protein</topology>
    </subcellularLocation>
</comment>
<evidence type="ECO:0000259" key="7">
    <source>
        <dbReference type="PROSITE" id="PS50164"/>
    </source>
</evidence>
<dbReference type="SUPFAM" id="SSF81442">
    <property type="entry name" value="Cytochrome c oxidase subunit I-like"/>
    <property type="match status" value="1"/>
</dbReference>
<keyword evidence="5 6" id="KW-0812">Transmembrane</keyword>
<dbReference type="InterPro" id="IPR003647">
    <property type="entry name" value="Intron_nuc_1_rpt"/>
</dbReference>
<evidence type="ECO:0000256" key="5">
    <source>
        <dbReference type="RuleBase" id="RU000369"/>
    </source>
</evidence>
<keyword evidence="5" id="KW-0349">Heme</keyword>
<evidence type="ECO:0000259" key="8">
    <source>
        <dbReference type="PROSITE" id="PS50855"/>
    </source>
</evidence>
<evidence type="ECO:0000256" key="4">
    <source>
        <dbReference type="ARBA" id="ARBA00022801"/>
    </source>
</evidence>
<dbReference type="PANTHER" id="PTHR10422:SF18">
    <property type="entry name" value="CYTOCHROME C OXIDASE SUBUNIT 1"/>
    <property type="match status" value="1"/>
</dbReference>
<dbReference type="Pfam" id="PF01541">
    <property type="entry name" value="GIY-YIG"/>
    <property type="match status" value="1"/>
</dbReference>
<evidence type="ECO:0000256" key="2">
    <source>
        <dbReference type="ARBA" id="ARBA00022722"/>
    </source>
</evidence>
<dbReference type="GO" id="GO:0015990">
    <property type="term" value="P:electron transport coupled proton transport"/>
    <property type="evidence" value="ECO:0007669"/>
    <property type="project" value="TreeGrafter"/>
</dbReference>
<keyword evidence="5" id="KW-0186">Copper</keyword>
<evidence type="ECO:0000313" key="9">
    <source>
        <dbReference type="EMBL" id="KAG2195744.1"/>
    </source>
</evidence>
<dbReference type="InterPro" id="IPR036927">
    <property type="entry name" value="Cyt_c_oxase-like_su1_sf"/>
</dbReference>
<dbReference type="Gene3D" id="3.40.1440.10">
    <property type="entry name" value="GIY-YIG endonuclease"/>
    <property type="match status" value="1"/>
</dbReference>
<keyword evidence="5" id="KW-0813">Transport</keyword>
<evidence type="ECO:0000313" key="10">
    <source>
        <dbReference type="Proteomes" id="UP000603453"/>
    </source>
</evidence>
<keyword evidence="10" id="KW-1185">Reference proteome</keyword>
<dbReference type="GO" id="GO:0004129">
    <property type="term" value="F:cytochrome-c oxidase activity"/>
    <property type="evidence" value="ECO:0007669"/>
    <property type="project" value="UniProtKB-EC"/>
</dbReference>
<feature type="domain" description="Cytochrome oxidase subunit I profile" evidence="8">
    <location>
        <begin position="21"/>
        <end position="168"/>
    </location>
</feature>
<feature type="domain" description="GIY-YIG" evidence="7">
    <location>
        <begin position="216"/>
        <end position="304"/>
    </location>
</feature>
<dbReference type="SMART" id="SM00465">
    <property type="entry name" value="GIYc"/>
    <property type="match status" value="1"/>
</dbReference>
<keyword evidence="5" id="KW-0479">Metal-binding</keyword>
<dbReference type="InterPro" id="IPR000883">
    <property type="entry name" value="Cyt_C_Oxase_1"/>
</dbReference>
<comment type="caution">
    <text evidence="9">The sequence shown here is derived from an EMBL/GenBank/DDBJ whole genome shotgun (WGS) entry which is preliminary data.</text>
</comment>
<feature type="transmembrane region" description="Helical" evidence="6">
    <location>
        <begin position="125"/>
        <end position="143"/>
    </location>
</feature>
<comment type="pathway">
    <text evidence="5">Energy metabolism; oxidative phosphorylation.</text>
</comment>
<evidence type="ECO:0000256" key="6">
    <source>
        <dbReference type="SAM" id="Phobius"/>
    </source>
</evidence>
<keyword evidence="5" id="KW-0408">Iron</keyword>
<evidence type="ECO:0000256" key="1">
    <source>
        <dbReference type="ARBA" id="ARBA00010045"/>
    </source>
</evidence>
<name>A0A8H7UZ41_9FUNG</name>
<protein>
    <recommendedName>
        <fullName evidence="5">Cytochrome c oxidase subunit 1</fullName>
        <ecNumber evidence="5">7.1.1.9</ecNumber>
    </recommendedName>
</protein>
<keyword evidence="5" id="KW-0496">Mitochondrion</keyword>
<dbReference type="InterPro" id="IPR006350">
    <property type="entry name" value="Intron_endoG1"/>
</dbReference>
<feature type="transmembrane region" description="Helical" evidence="6">
    <location>
        <begin position="9"/>
        <end position="34"/>
    </location>
</feature>
<dbReference type="PROSITE" id="PS50855">
    <property type="entry name" value="COX1"/>
    <property type="match status" value="1"/>
</dbReference>
<dbReference type="InterPro" id="IPR003611">
    <property type="entry name" value="NUMOD3"/>
</dbReference>
<dbReference type="Proteomes" id="UP000603453">
    <property type="component" value="Unassembled WGS sequence"/>
</dbReference>
<accession>A0A8H7UZ41</accession>
<dbReference type="Pfam" id="PF07460">
    <property type="entry name" value="NUMOD3"/>
    <property type="match status" value="1"/>
</dbReference>
<dbReference type="NCBIfam" id="TIGR01453">
    <property type="entry name" value="grpIintron_endo"/>
    <property type="match status" value="1"/>
</dbReference>
<dbReference type="GO" id="GO:0006123">
    <property type="term" value="P:mitochondrial electron transport, cytochrome c to oxygen"/>
    <property type="evidence" value="ECO:0007669"/>
    <property type="project" value="TreeGrafter"/>
</dbReference>